<dbReference type="Proteomes" id="UP001233999">
    <property type="component" value="Unassembled WGS sequence"/>
</dbReference>
<dbReference type="EMBL" id="JASPKZ010008513">
    <property type="protein sequence ID" value="KAJ9579319.1"/>
    <property type="molecule type" value="Genomic_DNA"/>
</dbReference>
<name>A0AAD7ZEP6_DIPPU</name>
<protein>
    <submittedName>
        <fullName evidence="1">Uncharacterized protein</fullName>
    </submittedName>
</protein>
<feature type="non-terminal residue" evidence="1">
    <location>
        <position position="67"/>
    </location>
</feature>
<evidence type="ECO:0000313" key="1">
    <source>
        <dbReference type="EMBL" id="KAJ9579319.1"/>
    </source>
</evidence>
<organism evidence="1 2">
    <name type="scientific">Diploptera punctata</name>
    <name type="common">Pacific beetle cockroach</name>
    <dbReference type="NCBI Taxonomy" id="6984"/>
    <lineage>
        <taxon>Eukaryota</taxon>
        <taxon>Metazoa</taxon>
        <taxon>Ecdysozoa</taxon>
        <taxon>Arthropoda</taxon>
        <taxon>Hexapoda</taxon>
        <taxon>Insecta</taxon>
        <taxon>Pterygota</taxon>
        <taxon>Neoptera</taxon>
        <taxon>Polyneoptera</taxon>
        <taxon>Dictyoptera</taxon>
        <taxon>Blattodea</taxon>
        <taxon>Blaberoidea</taxon>
        <taxon>Blaberidae</taxon>
        <taxon>Diplopterinae</taxon>
        <taxon>Diploptera</taxon>
    </lineage>
</organism>
<sequence length="67" mass="7993">FIGSRFRVPKKFEIYFISQLVHLNHLENYNALNDYYHFLEINLAEKTIYILIEMRLLTAGSETVGER</sequence>
<evidence type="ECO:0000313" key="2">
    <source>
        <dbReference type="Proteomes" id="UP001233999"/>
    </source>
</evidence>
<proteinExistence type="predicted"/>
<accession>A0AAD7ZEP6</accession>
<reference evidence="1" key="1">
    <citation type="journal article" date="2023" name="IScience">
        <title>Live-bearing cockroach genome reveals convergent evolutionary mechanisms linked to viviparity in insects and beyond.</title>
        <authorList>
            <person name="Fouks B."/>
            <person name="Harrison M.C."/>
            <person name="Mikhailova A.A."/>
            <person name="Marchal E."/>
            <person name="English S."/>
            <person name="Carruthers M."/>
            <person name="Jennings E.C."/>
            <person name="Chiamaka E.L."/>
            <person name="Frigard R.A."/>
            <person name="Pippel M."/>
            <person name="Attardo G.M."/>
            <person name="Benoit J.B."/>
            <person name="Bornberg-Bauer E."/>
            <person name="Tobe S.S."/>
        </authorList>
    </citation>
    <scope>NUCLEOTIDE SEQUENCE</scope>
    <source>
        <strain evidence="1">Stay&amp;Tobe</strain>
    </source>
</reference>
<gene>
    <name evidence="1" type="ORF">L9F63_024570</name>
</gene>
<comment type="caution">
    <text evidence="1">The sequence shown here is derived from an EMBL/GenBank/DDBJ whole genome shotgun (WGS) entry which is preliminary data.</text>
</comment>
<reference evidence="1" key="2">
    <citation type="submission" date="2023-05" db="EMBL/GenBank/DDBJ databases">
        <authorList>
            <person name="Fouks B."/>
        </authorList>
    </citation>
    <scope>NUCLEOTIDE SEQUENCE</scope>
    <source>
        <strain evidence="1">Stay&amp;Tobe</strain>
        <tissue evidence="1">Testes</tissue>
    </source>
</reference>
<dbReference type="AlphaFoldDB" id="A0AAD7ZEP6"/>
<feature type="non-terminal residue" evidence="1">
    <location>
        <position position="1"/>
    </location>
</feature>
<keyword evidence="2" id="KW-1185">Reference proteome</keyword>